<gene>
    <name evidence="6" type="primary">def</name>
    <name evidence="7" type="ORF">FLL45_09090</name>
</gene>
<dbReference type="Proteomes" id="UP000317839">
    <property type="component" value="Unassembled WGS sequence"/>
</dbReference>
<sequence length="175" mass="19393">MAVRDILKMGNPLLQQASEPVTEFATQELSDLIVDLKDTMEAANGAGIAAPQIGVLKQVVMFGVQSNPRYPDAEPVPFTILINPSITILSNVRSAYWEGCLSVPGMRGLVERPNHINYSGFNQFGDVVDREATGFHATVVQHECDHLNGVLYPMRIRDMSYFGFSEEIDKLLDDH</sequence>
<dbReference type="GO" id="GO:0006412">
    <property type="term" value="P:translation"/>
    <property type="evidence" value="ECO:0007669"/>
    <property type="project" value="UniProtKB-UniRule"/>
</dbReference>
<comment type="cofactor">
    <cofactor evidence="6">
        <name>Fe(2+)</name>
        <dbReference type="ChEBI" id="CHEBI:29033"/>
    </cofactor>
    <text evidence="6">Binds 1 Fe(2+) ion.</text>
</comment>
<dbReference type="AlphaFoldDB" id="A0A545TD32"/>
<feature type="binding site" evidence="6">
    <location>
        <position position="100"/>
    </location>
    <ligand>
        <name>Fe cation</name>
        <dbReference type="ChEBI" id="CHEBI:24875"/>
    </ligand>
</feature>
<keyword evidence="4 6" id="KW-0648">Protein biosynthesis</keyword>
<dbReference type="EMBL" id="VIKR01000002">
    <property type="protein sequence ID" value="TQV75086.1"/>
    <property type="molecule type" value="Genomic_DNA"/>
</dbReference>
<feature type="binding site" evidence="6">
    <location>
        <position position="142"/>
    </location>
    <ligand>
        <name>Fe cation</name>
        <dbReference type="ChEBI" id="CHEBI:24875"/>
    </ligand>
</feature>
<comment type="function">
    <text evidence="6">Removes the formyl group from the N-terminal Met of newly synthesized proteins. Requires at least a dipeptide for an efficient rate of reaction. N-terminal L-methionine is a prerequisite for activity but the enzyme has broad specificity at other positions.</text>
</comment>
<protein>
    <recommendedName>
        <fullName evidence="6">Peptide deformylase</fullName>
        <shortName evidence="6">PDF</shortName>
        <ecNumber evidence="6">3.5.1.88</ecNumber>
    </recommendedName>
    <alternativeName>
        <fullName evidence="6">Polypeptide deformylase</fullName>
    </alternativeName>
</protein>
<dbReference type="OrthoDB" id="9804313at2"/>
<dbReference type="GO" id="GO:0042586">
    <property type="term" value="F:peptide deformylase activity"/>
    <property type="evidence" value="ECO:0007669"/>
    <property type="project" value="UniProtKB-UniRule"/>
</dbReference>
<comment type="caution">
    <text evidence="7">The sequence shown here is derived from an EMBL/GenBank/DDBJ whole genome shotgun (WGS) entry which is preliminary data.</text>
</comment>
<evidence type="ECO:0000256" key="5">
    <source>
        <dbReference type="ARBA" id="ARBA00023004"/>
    </source>
</evidence>
<dbReference type="EC" id="3.5.1.88" evidence="6"/>
<feature type="binding site" evidence="6">
    <location>
        <position position="146"/>
    </location>
    <ligand>
        <name>Fe cation</name>
        <dbReference type="ChEBI" id="CHEBI:24875"/>
    </ligand>
</feature>
<dbReference type="CDD" id="cd00487">
    <property type="entry name" value="Pep_deformylase"/>
    <property type="match status" value="1"/>
</dbReference>
<feature type="active site" evidence="6">
    <location>
        <position position="143"/>
    </location>
</feature>
<evidence type="ECO:0000256" key="3">
    <source>
        <dbReference type="ARBA" id="ARBA00022801"/>
    </source>
</evidence>
<evidence type="ECO:0000256" key="1">
    <source>
        <dbReference type="ARBA" id="ARBA00010759"/>
    </source>
</evidence>
<dbReference type="PANTHER" id="PTHR10458:SF20">
    <property type="entry name" value="PEPTIDE DEFORMYLASE 1"/>
    <property type="match status" value="1"/>
</dbReference>
<evidence type="ECO:0000313" key="7">
    <source>
        <dbReference type="EMBL" id="TQV75086.1"/>
    </source>
</evidence>
<comment type="catalytic activity">
    <reaction evidence="6">
        <text>N-terminal N-formyl-L-methionyl-[peptide] + H2O = N-terminal L-methionyl-[peptide] + formate</text>
        <dbReference type="Rhea" id="RHEA:24420"/>
        <dbReference type="Rhea" id="RHEA-COMP:10639"/>
        <dbReference type="Rhea" id="RHEA-COMP:10640"/>
        <dbReference type="ChEBI" id="CHEBI:15377"/>
        <dbReference type="ChEBI" id="CHEBI:15740"/>
        <dbReference type="ChEBI" id="CHEBI:49298"/>
        <dbReference type="ChEBI" id="CHEBI:64731"/>
        <dbReference type="EC" id="3.5.1.88"/>
    </reaction>
</comment>
<dbReference type="FunFam" id="3.90.45.10:FF:000003">
    <property type="entry name" value="Peptide deformylase"/>
    <property type="match status" value="1"/>
</dbReference>
<evidence type="ECO:0000256" key="6">
    <source>
        <dbReference type="HAMAP-Rule" id="MF_00163"/>
    </source>
</evidence>
<dbReference type="RefSeq" id="WP_142941703.1">
    <property type="nucleotide sequence ID" value="NZ_VIKR01000002.1"/>
</dbReference>
<keyword evidence="2 6" id="KW-0479">Metal-binding</keyword>
<keyword evidence="8" id="KW-1185">Reference proteome</keyword>
<dbReference type="InterPro" id="IPR023635">
    <property type="entry name" value="Peptide_deformylase"/>
</dbReference>
<dbReference type="HAMAP" id="MF_00163">
    <property type="entry name" value="Pep_deformylase"/>
    <property type="match status" value="1"/>
</dbReference>
<dbReference type="NCBIfam" id="NF001159">
    <property type="entry name" value="PRK00150.1-3"/>
    <property type="match status" value="1"/>
</dbReference>
<dbReference type="InterPro" id="IPR036821">
    <property type="entry name" value="Peptide_deformylase_sf"/>
</dbReference>
<reference evidence="7 8" key="1">
    <citation type="submission" date="2019-06" db="EMBL/GenBank/DDBJ databases">
        <title>Draft genome of Aliikangiella marina GYP-15.</title>
        <authorList>
            <person name="Wang G."/>
        </authorList>
    </citation>
    <scope>NUCLEOTIDE SEQUENCE [LARGE SCALE GENOMIC DNA]</scope>
    <source>
        <strain evidence="7 8">GYP-15</strain>
    </source>
</reference>
<dbReference type="SUPFAM" id="SSF56420">
    <property type="entry name" value="Peptide deformylase"/>
    <property type="match status" value="1"/>
</dbReference>
<evidence type="ECO:0000313" key="8">
    <source>
        <dbReference type="Proteomes" id="UP000317839"/>
    </source>
</evidence>
<dbReference type="NCBIfam" id="TIGR00079">
    <property type="entry name" value="pept_deformyl"/>
    <property type="match status" value="1"/>
</dbReference>
<keyword evidence="3 6" id="KW-0378">Hydrolase</keyword>
<name>A0A545TD32_9GAMM</name>
<dbReference type="GO" id="GO:0046872">
    <property type="term" value="F:metal ion binding"/>
    <property type="evidence" value="ECO:0007669"/>
    <property type="project" value="UniProtKB-KW"/>
</dbReference>
<keyword evidence="5 6" id="KW-0408">Iron</keyword>
<accession>A0A545TD32</accession>
<proteinExistence type="inferred from homology"/>
<dbReference type="PRINTS" id="PR01576">
    <property type="entry name" value="PDEFORMYLASE"/>
</dbReference>
<evidence type="ECO:0000256" key="2">
    <source>
        <dbReference type="ARBA" id="ARBA00022723"/>
    </source>
</evidence>
<dbReference type="PIRSF" id="PIRSF004749">
    <property type="entry name" value="Pep_def"/>
    <property type="match status" value="1"/>
</dbReference>
<dbReference type="Gene3D" id="3.90.45.10">
    <property type="entry name" value="Peptide deformylase"/>
    <property type="match status" value="1"/>
</dbReference>
<comment type="similarity">
    <text evidence="1 6">Belongs to the polypeptide deformylase family.</text>
</comment>
<organism evidence="7 8">
    <name type="scientific">Aliikangiella marina</name>
    <dbReference type="NCBI Taxonomy" id="1712262"/>
    <lineage>
        <taxon>Bacteria</taxon>
        <taxon>Pseudomonadati</taxon>
        <taxon>Pseudomonadota</taxon>
        <taxon>Gammaproteobacteria</taxon>
        <taxon>Oceanospirillales</taxon>
        <taxon>Pleioneaceae</taxon>
        <taxon>Aliikangiella</taxon>
    </lineage>
</organism>
<dbReference type="Pfam" id="PF01327">
    <property type="entry name" value="Pep_deformylase"/>
    <property type="match status" value="1"/>
</dbReference>
<dbReference type="PANTHER" id="PTHR10458">
    <property type="entry name" value="PEPTIDE DEFORMYLASE"/>
    <property type="match status" value="1"/>
</dbReference>
<evidence type="ECO:0000256" key="4">
    <source>
        <dbReference type="ARBA" id="ARBA00022917"/>
    </source>
</evidence>